<reference evidence="2 3" key="1">
    <citation type="submission" date="2018-10" db="EMBL/GenBank/DDBJ databases">
        <title>Sequencing the genomes of 1000 actinobacteria strains.</title>
        <authorList>
            <person name="Klenk H.-P."/>
        </authorList>
    </citation>
    <scope>NUCLEOTIDE SEQUENCE [LARGE SCALE GENOMIC DNA]</scope>
    <source>
        <strain evidence="2 3">DSM 43911</strain>
    </source>
</reference>
<evidence type="ECO:0000313" key="2">
    <source>
        <dbReference type="EMBL" id="RKT66851.1"/>
    </source>
</evidence>
<comment type="caution">
    <text evidence="2">The sequence shown here is derived from an EMBL/GenBank/DDBJ whole genome shotgun (WGS) entry which is preliminary data.</text>
</comment>
<dbReference type="Proteomes" id="UP000272729">
    <property type="component" value="Unassembled WGS sequence"/>
</dbReference>
<evidence type="ECO:0000313" key="3">
    <source>
        <dbReference type="Proteomes" id="UP000272729"/>
    </source>
</evidence>
<name>A0A495WYG2_9PSEU</name>
<feature type="chain" id="PRO_5039181205" description="Secreted protein" evidence="1">
    <location>
        <begin position="25"/>
        <end position="120"/>
    </location>
</feature>
<keyword evidence="1" id="KW-0732">Signal</keyword>
<feature type="signal peptide" evidence="1">
    <location>
        <begin position="1"/>
        <end position="24"/>
    </location>
</feature>
<proteinExistence type="predicted"/>
<dbReference type="RefSeq" id="WP_121216736.1">
    <property type="nucleotide sequence ID" value="NZ_JBIUBA010000011.1"/>
</dbReference>
<sequence length="120" mass="13296">MTRTARTLAVALLGLTLTLGSAVAATAAPTTADTGVSASGTPRHEYLGGVDLKAFCQKLGFADVTNEDPHTVWTWYCVKDGGGLEDINMYAACQWQYNKQWAKPDYWDEQNEFSWYCYLD</sequence>
<protein>
    <recommendedName>
        <fullName evidence="4">Secreted protein</fullName>
    </recommendedName>
</protein>
<accession>A0A495WYG2</accession>
<dbReference type="EMBL" id="RBXR01000001">
    <property type="protein sequence ID" value="RKT66851.1"/>
    <property type="molecule type" value="Genomic_DNA"/>
</dbReference>
<evidence type="ECO:0008006" key="4">
    <source>
        <dbReference type="Google" id="ProtNLM"/>
    </source>
</evidence>
<evidence type="ECO:0000256" key="1">
    <source>
        <dbReference type="SAM" id="SignalP"/>
    </source>
</evidence>
<keyword evidence="3" id="KW-1185">Reference proteome</keyword>
<dbReference type="AlphaFoldDB" id="A0A495WYG2"/>
<dbReference type="OrthoDB" id="3697039at2"/>
<organism evidence="2 3">
    <name type="scientific">Saccharothrix variisporea</name>
    <dbReference type="NCBI Taxonomy" id="543527"/>
    <lineage>
        <taxon>Bacteria</taxon>
        <taxon>Bacillati</taxon>
        <taxon>Actinomycetota</taxon>
        <taxon>Actinomycetes</taxon>
        <taxon>Pseudonocardiales</taxon>
        <taxon>Pseudonocardiaceae</taxon>
        <taxon>Saccharothrix</taxon>
    </lineage>
</organism>
<gene>
    <name evidence="2" type="ORF">DFJ66_0015</name>
</gene>